<name>A0A6A6V334_9PLEO</name>
<evidence type="ECO:0000313" key="2">
    <source>
        <dbReference type="EMBL" id="KAF2744010.1"/>
    </source>
</evidence>
<proteinExistence type="predicted"/>
<reference evidence="2" key="1">
    <citation type="journal article" date="2020" name="Stud. Mycol.">
        <title>101 Dothideomycetes genomes: a test case for predicting lifestyles and emergence of pathogens.</title>
        <authorList>
            <person name="Haridas S."/>
            <person name="Albert R."/>
            <person name="Binder M."/>
            <person name="Bloem J."/>
            <person name="Labutti K."/>
            <person name="Salamov A."/>
            <person name="Andreopoulos B."/>
            <person name="Baker S."/>
            <person name="Barry K."/>
            <person name="Bills G."/>
            <person name="Bluhm B."/>
            <person name="Cannon C."/>
            <person name="Castanera R."/>
            <person name="Culley D."/>
            <person name="Daum C."/>
            <person name="Ezra D."/>
            <person name="Gonzalez J."/>
            <person name="Henrissat B."/>
            <person name="Kuo A."/>
            <person name="Liang C."/>
            <person name="Lipzen A."/>
            <person name="Lutzoni F."/>
            <person name="Magnuson J."/>
            <person name="Mondo S."/>
            <person name="Nolan M."/>
            <person name="Ohm R."/>
            <person name="Pangilinan J."/>
            <person name="Park H.-J."/>
            <person name="Ramirez L."/>
            <person name="Alfaro M."/>
            <person name="Sun H."/>
            <person name="Tritt A."/>
            <person name="Yoshinaga Y."/>
            <person name="Zwiers L.-H."/>
            <person name="Turgeon B."/>
            <person name="Goodwin S."/>
            <person name="Spatafora J."/>
            <person name="Crous P."/>
            <person name="Grigoriev I."/>
        </authorList>
    </citation>
    <scope>NUCLEOTIDE SEQUENCE</scope>
    <source>
        <strain evidence="2">CBS 119925</strain>
    </source>
</reference>
<protein>
    <submittedName>
        <fullName evidence="2">Uncharacterized protein</fullName>
    </submittedName>
</protein>
<sequence>MGGTFQSRTGSVTLHAARQIDNSRALVLYRHSSAPEARPDGQVYLSRLIMAILLHRLRLSLQSRRYPTHDDTTHPSASEENLLTGLAMESNESDANGNISVDSMASGTGPECIEETGSFPPELHFPGSSDIATPDTTPEHAPVSSSHQVILTEDLLLASHRQIGSVSLIDFLETVVDTDDGAYTKRNIATAFIELSNSEREDLGLAPHSVSEDINAPLMSKSVLKKIKIGTIKLGDFLDLVPFDGDVTTVAALRLRFNAAFDKEQTTLAKVGQFLV</sequence>
<dbReference type="AlphaFoldDB" id="A0A6A6V334"/>
<evidence type="ECO:0000256" key="1">
    <source>
        <dbReference type="SAM" id="MobiDB-lite"/>
    </source>
</evidence>
<accession>A0A6A6V334</accession>
<gene>
    <name evidence="2" type="ORF">M011DRAFT_202175</name>
</gene>
<organism evidence="2 3">
    <name type="scientific">Sporormia fimetaria CBS 119925</name>
    <dbReference type="NCBI Taxonomy" id="1340428"/>
    <lineage>
        <taxon>Eukaryota</taxon>
        <taxon>Fungi</taxon>
        <taxon>Dikarya</taxon>
        <taxon>Ascomycota</taxon>
        <taxon>Pezizomycotina</taxon>
        <taxon>Dothideomycetes</taxon>
        <taxon>Pleosporomycetidae</taxon>
        <taxon>Pleosporales</taxon>
        <taxon>Sporormiaceae</taxon>
        <taxon>Sporormia</taxon>
    </lineage>
</organism>
<dbReference type="Proteomes" id="UP000799440">
    <property type="component" value="Unassembled WGS sequence"/>
</dbReference>
<feature type="region of interest" description="Disordered" evidence="1">
    <location>
        <begin position="107"/>
        <end position="145"/>
    </location>
</feature>
<dbReference type="EMBL" id="MU006592">
    <property type="protein sequence ID" value="KAF2744010.1"/>
    <property type="molecule type" value="Genomic_DNA"/>
</dbReference>
<evidence type="ECO:0000313" key="3">
    <source>
        <dbReference type="Proteomes" id="UP000799440"/>
    </source>
</evidence>
<keyword evidence="3" id="KW-1185">Reference proteome</keyword>